<protein>
    <submittedName>
        <fullName evidence="2">Uncharacterized protein</fullName>
    </submittedName>
</protein>
<dbReference type="Proteomes" id="UP000431922">
    <property type="component" value="Unassembled WGS sequence"/>
</dbReference>
<dbReference type="AlphaFoldDB" id="A0A845B3B1"/>
<keyword evidence="3" id="KW-1185">Reference proteome</keyword>
<organism evidence="2 3">
    <name type="scientific">Allopontixanthobacter sediminis</name>
    <dbReference type="NCBI Taxonomy" id="1689985"/>
    <lineage>
        <taxon>Bacteria</taxon>
        <taxon>Pseudomonadati</taxon>
        <taxon>Pseudomonadota</taxon>
        <taxon>Alphaproteobacteria</taxon>
        <taxon>Sphingomonadales</taxon>
        <taxon>Erythrobacteraceae</taxon>
        <taxon>Allopontixanthobacter</taxon>
    </lineage>
</organism>
<evidence type="ECO:0000256" key="1">
    <source>
        <dbReference type="SAM" id="MobiDB-lite"/>
    </source>
</evidence>
<dbReference type="EMBL" id="WTYL01000002">
    <property type="protein sequence ID" value="MXP44838.1"/>
    <property type="molecule type" value="Genomic_DNA"/>
</dbReference>
<accession>A0A845B3B1</accession>
<feature type="compositionally biased region" description="Basic residues" evidence="1">
    <location>
        <begin position="72"/>
        <end position="85"/>
    </location>
</feature>
<name>A0A845B3B1_9SPHN</name>
<feature type="region of interest" description="Disordered" evidence="1">
    <location>
        <begin position="71"/>
        <end position="91"/>
    </location>
</feature>
<sequence length="183" mass="19919">MVPLAKTRLEVPLIAEGVIADLRKGCLTSLAEYLRVNRGIPDSRIAAELCELIAGKPSRTKYRVLVIEAPRKKGAPSKTPGKKPTKTQLAQSASFRMHVELGDKPQFAAENAAEKKNTTAGAILRSVNAVEEYEQYTVAQAEEHASREAKHEQVQVMREAALAALRDDTNAALAGPESDKCRD</sequence>
<evidence type="ECO:0000313" key="3">
    <source>
        <dbReference type="Proteomes" id="UP000431922"/>
    </source>
</evidence>
<evidence type="ECO:0000313" key="2">
    <source>
        <dbReference type="EMBL" id="MXP44838.1"/>
    </source>
</evidence>
<gene>
    <name evidence="2" type="ORF">GRI65_10255</name>
</gene>
<comment type="caution">
    <text evidence="2">The sequence shown here is derived from an EMBL/GenBank/DDBJ whole genome shotgun (WGS) entry which is preliminary data.</text>
</comment>
<reference evidence="2 3" key="1">
    <citation type="submission" date="2019-12" db="EMBL/GenBank/DDBJ databases">
        <title>Genomic-based taxomic classification of the family Erythrobacteraceae.</title>
        <authorList>
            <person name="Xu L."/>
        </authorList>
    </citation>
    <scope>NUCLEOTIDE SEQUENCE [LARGE SCALE GENOMIC DNA]</scope>
    <source>
        <strain evidence="2 3">KCTC 42453</strain>
    </source>
</reference>
<dbReference type="RefSeq" id="WP_160756384.1">
    <property type="nucleotide sequence ID" value="NZ_WTYL01000002.1"/>
</dbReference>
<proteinExistence type="predicted"/>